<feature type="transmembrane region" description="Helical" evidence="2">
    <location>
        <begin position="301"/>
        <end position="323"/>
    </location>
</feature>
<feature type="transmembrane region" description="Helical" evidence="2">
    <location>
        <begin position="237"/>
        <end position="255"/>
    </location>
</feature>
<name>A0A1M7Z5P0_9BACT</name>
<sequence>MPIAIQKTLSLLLMILLGYLLRSKLNKDEHRKGMKVVILDLALPAMIFVALMGVELDSDLLLLPLAILCWNGFMLAASYFTLPFLGIDRHSAQHRTWMMLFPSLAPGLSCFPFLIEYLGDDALAWGALADVGNKVYVLLIAYLLAMAWYYKVQKMGEQSNGDKIKQLLLAMIKEPINMVIIAALILLSFGLNMTSLPSFLGESITMLKNIMTPLVLLFIGMSVILKWKQIQSIFSLLLFRAGLSLLISGILISLVDLPSTAAILVAIVFPLSSASFWPFAHMSAVHQLESQKESNTHTFDLGLGINILAVSLPFSTLLILGIFSAGETFANPSPVFILGSILFLLPLIPRFFSWIKDQEIDFSFLKSHDFKDSPSQERG</sequence>
<keyword evidence="1" id="KW-0813">Transport</keyword>
<evidence type="ECO:0000256" key="2">
    <source>
        <dbReference type="SAM" id="Phobius"/>
    </source>
</evidence>
<dbReference type="PANTHER" id="PTHR36838">
    <property type="entry name" value="AUXIN EFFLUX CARRIER FAMILY PROTEIN"/>
    <property type="match status" value="1"/>
</dbReference>
<evidence type="ECO:0000256" key="1">
    <source>
        <dbReference type="ARBA" id="ARBA00022448"/>
    </source>
</evidence>
<evidence type="ECO:0008006" key="5">
    <source>
        <dbReference type="Google" id="ProtNLM"/>
    </source>
</evidence>
<dbReference type="RefSeq" id="WP_073570321.1">
    <property type="nucleotide sequence ID" value="NZ_FRXN01000001.1"/>
</dbReference>
<dbReference type="AlphaFoldDB" id="A0A1M7Z5P0"/>
<gene>
    <name evidence="3" type="ORF">SAMN04488108_0674</name>
</gene>
<evidence type="ECO:0000313" key="4">
    <source>
        <dbReference type="Proteomes" id="UP000184609"/>
    </source>
</evidence>
<protein>
    <recommendedName>
        <fullName evidence="5">Permease</fullName>
    </recommendedName>
</protein>
<keyword evidence="2" id="KW-0812">Transmembrane</keyword>
<dbReference type="EMBL" id="FRXN01000001">
    <property type="protein sequence ID" value="SHO60253.1"/>
    <property type="molecule type" value="Genomic_DNA"/>
</dbReference>
<feature type="transmembrane region" description="Helical" evidence="2">
    <location>
        <begin position="97"/>
        <end position="115"/>
    </location>
</feature>
<feature type="transmembrane region" description="Helical" evidence="2">
    <location>
        <begin position="60"/>
        <end position="85"/>
    </location>
</feature>
<feature type="transmembrane region" description="Helical" evidence="2">
    <location>
        <begin position="6"/>
        <end position="22"/>
    </location>
</feature>
<evidence type="ECO:0000313" key="3">
    <source>
        <dbReference type="EMBL" id="SHO60253.1"/>
    </source>
</evidence>
<keyword evidence="4" id="KW-1185">Reference proteome</keyword>
<dbReference type="Proteomes" id="UP000184609">
    <property type="component" value="Unassembled WGS sequence"/>
</dbReference>
<feature type="transmembrane region" description="Helical" evidence="2">
    <location>
        <begin position="175"/>
        <end position="194"/>
    </location>
</feature>
<feature type="transmembrane region" description="Helical" evidence="2">
    <location>
        <begin position="34"/>
        <end position="54"/>
    </location>
</feature>
<proteinExistence type="predicted"/>
<keyword evidence="2" id="KW-1133">Transmembrane helix</keyword>
<feature type="transmembrane region" description="Helical" evidence="2">
    <location>
        <begin position="135"/>
        <end position="152"/>
    </location>
</feature>
<accession>A0A1M7Z5P0</accession>
<feature type="transmembrane region" description="Helical" evidence="2">
    <location>
        <begin position="261"/>
        <end position="280"/>
    </location>
</feature>
<dbReference type="STRING" id="1073327.SAMN04488108_0674"/>
<feature type="transmembrane region" description="Helical" evidence="2">
    <location>
        <begin position="335"/>
        <end position="355"/>
    </location>
</feature>
<organism evidence="3 4">
    <name type="scientific">Algoriphagus zhangzhouensis</name>
    <dbReference type="NCBI Taxonomy" id="1073327"/>
    <lineage>
        <taxon>Bacteria</taxon>
        <taxon>Pseudomonadati</taxon>
        <taxon>Bacteroidota</taxon>
        <taxon>Cytophagia</taxon>
        <taxon>Cytophagales</taxon>
        <taxon>Cyclobacteriaceae</taxon>
        <taxon>Algoriphagus</taxon>
    </lineage>
</organism>
<feature type="transmembrane region" description="Helical" evidence="2">
    <location>
        <begin position="206"/>
        <end position="225"/>
    </location>
</feature>
<reference evidence="4" key="1">
    <citation type="submission" date="2016-12" db="EMBL/GenBank/DDBJ databases">
        <authorList>
            <person name="Varghese N."/>
            <person name="Submissions S."/>
        </authorList>
    </citation>
    <scope>NUCLEOTIDE SEQUENCE [LARGE SCALE GENOMIC DNA]</scope>
    <source>
        <strain evidence="4">DSM 25035</strain>
    </source>
</reference>
<keyword evidence="2" id="KW-0472">Membrane</keyword>
<dbReference type="PANTHER" id="PTHR36838:SF3">
    <property type="entry name" value="TRANSPORTER AUXIN EFFLUX CARRIER EC FAMILY"/>
    <property type="match status" value="1"/>
</dbReference>